<evidence type="ECO:0000256" key="2">
    <source>
        <dbReference type="SAM" id="MobiDB-lite"/>
    </source>
</evidence>
<dbReference type="AlphaFoldDB" id="A0AAD2DB07"/>
<organism evidence="3 4">
    <name type="scientific">Euplotes crassus</name>
    <dbReference type="NCBI Taxonomy" id="5936"/>
    <lineage>
        <taxon>Eukaryota</taxon>
        <taxon>Sar</taxon>
        <taxon>Alveolata</taxon>
        <taxon>Ciliophora</taxon>
        <taxon>Intramacronucleata</taxon>
        <taxon>Spirotrichea</taxon>
        <taxon>Hypotrichia</taxon>
        <taxon>Euplotida</taxon>
        <taxon>Euplotidae</taxon>
        <taxon>Moneuplotes</taxon>
    </lineage>
</organism>
<feature type="compositionally biased region" description="Basic and acidic residues" evidence="2">
    <location>
        <begin position="55"/>
        <end position="74"/>
    </location>
</feature>
<keyword evidence="1" id="KW-0175">Coiled coil</keyword>
<feature type="region of interest" description="Disordered" evidence="2">
    <location>
        <begin position="29"/>
        <end position="129"/>
    </location>
</feature>
<evidence type="ECO:0000256" key="1">
    <source>
        <dbReference type="SAM" id="Coils"/>
    </source>
</evidence>
<dbReference type="EMBL" id="CAMPGE010030270">
    <property type="protein sequence ID" value="CAI2387784.1"/>
    <property type="molecule type" value="Genomic_DNA"/>
</dbReference>
<reference evidence="3" key="1">
    <citation type="submission" date="2023-07" db="EMBL/GenBank/DDBJ databases">
        <authorList>
            <consortium name="AG Swart"/>
            <person name="Singh M."/>
            <person name="Singh A."/>
            <person name="Seah K."/>
            <person name="Emmerich C."/>
        </authorList>
    </citation>
    <scope>NUCLEOTIDE SEQUENCE</scope>
    <source>
        <strain evidence="3">DP1</strain>
    </source>
</reference>
<gene>
    <name evidence="3" type="ORF">ECRASSUSDP1_LOCUS29418</name>
</gene>
<evidence type="ECO:0000313" key="4">
    <source>
        <dbReference type="Proteomes" id="UP001295684"/>
    </source>
</evidence>
<comment type="caution">
    <text evidence="3">The sequence shown here is derived from an EMBL/GenBank/DDBJ whole genome shotgun (WGS) entry which is preliminary data.</text>
</comment>
<evidence type="ECO:0000313" key="3">
    <source>
        <dbReference type="EMBL" id="CAI2387784.1"/>
    </source>
</evidence>
<feature type="compositionally biased region" description="Pro residues" evidence="2">
    <location>
        <begin position="100"/>
        <end position="113"/>
    </location>
</feature>
<proteinExistence type="predicted"/>
<accession>A0AAD2DB07</accession>
<feature type="compositionally biased region" description="Basic residues" evidence="2">
    <location>
        <begin position="40"/>
        <end position="54"/>
    </location>
</feature>
<dbReference type="Proteomes" id="UP001295684">
    <property type="component" value="Unassembled WGS sequence"/>
</dbReference>
<protein>
    <submittedName>
        <fullName evidence="3">Uncharacterized protein</fullName>
    </submittedName>
</protein>
<name>A0AAD2DB07_EUPCR</name>
<keyword evidence="4" id="KW-1185">Reference proteome</keyword>
<sequence length="379" mass="44683">MAGKRIQKSENTEKDDYCFDDLTEISNKEYDKNIKSPIHNSKKIKINKKRHKKDQFKITKDSKSHTCKPSKPDHQITPSLSPTKTIKKGKYSYKQRASPLPTPSIPSNPPKTPFPRSKIPHKSKDPHQSFQIRQISTLLSILESLAQPSPLLPSRSKPIHKYLSKLDSFHMSKAIMKTTNAQQRLTNILPFMNDASRNKYFSLKLSWKFQMSKEGQELYRKKRSKKTDFVEYCGEKYRVAEEVDEETKRRKQEEMQKLKEQMVRVLDEVIGKVEGRKEVEGSQERCGKWHFYEKSVEIEMFADRKFERGSNKYKDTIKKFIWCFKNYNELVVSLLKEEKTVEQIYSKIATRSLTEEMQKDTENIKRINDEYFMVRGCVL</sequence>
<feature type="coiled-coil region" evidence="1">
    <location>
        <begin position="241"/>
        <end position="268"/>
    </location>
</feature>